<dbReference type="WBParaSite" id="DME_0000834301-mRNA-1">
    <property type="protein sequence ID" value="DME_0000834301-mRNA-1"/>
    <property type="gene ID" value="DME_0000834301"/>
</dbReference>
<evidence type="ECO:0000256" key="4">
    <source>
        <dbReference type="ARBA" id="ARBA00022833"/>
    </source>
</evidence>
<evidence type="ECO:0000256" key="3">
    <source>
        <dbReference type="ARBA" id="ARBA00022771"/>
    </source>
</evidence>
<feature type="domain" description="C2H2-type" evidence="6">
    <location>
        <begin position="5"/>
        <end position="32"/>
    </location>
</feature>
<keyword evidence="9" id="KW-1185">Reference proteome</keyword>
<dbReference type="SUPFAM" id="SSF57667">
    <property type="entry name" value="beta-beta-alpha zinc fingers"/>
    <property type="match status" value="3"/>
</dbReference>
<keyword evidence="4" id="KW-0862">Zinc</keyword>
<evidence type="ECO:0000259" key="6">
    <source>
        <dbReference type="PROSITE" id="PS50157"/>
    </source>
</evidence>
<evidence type="ECO:0000256" key="1">
    <source>
        <dbReference type="ARBA" id="ARBA00022723"/>
    </source>
</evidence>
<dbReference type="PROSITE" id="PS00028">
    <property type="entry name" value="ZINC_FINGER_C2H2_1"/>
    <property type="match status" value="4"/>
</dbReference>
<dbReference type="FunFam" id="3.30.160.60:FF:001273">
    <property type="entry name" value="Zinc finger protein"/>
    <property type="match status" value="1"/>
</dbReference>
<dbReference type="Proteomes" id="UP000274756">
    <property type="component" value="Unassembled WGS sequence"/>
</dbReference>
<dbReference type="SMART" id="SM00355">
    <property type="entry name" value="ZnF_C2H2"/>
    <property type="match status" value="4"/>
</dbReference>
<name>A0A0N4UKR4_DRAME</name>
<keyword evidence="2" id="KW-0677">Repeat</keyword>
<dbReference type="AlphaFoldDB" id="A0A0N4UKR4"/>
<dbReference type="OrthoDB" id="427030at2759"/>
<dbReference type="STRING" id="318479.A0A0N4UKR4"/>
<sequence>MSTCYVCNECAKFFTTLQELDAHIKEHYMEDGETEESSASSSNLSPHDENMEALDCSVNSVSNNDESDKFTCRFCPRTFEELSQMNIHYKHTHHDKPHYECEKCNQVFAVKRELSTHQRTHSGEQPHKCKICKKEFGTRQLLKKHTMWHSGQRSHVCKYCAKAFYQFSYRLIDTFQNIPLVPFATNYL</sequence>
<protein>
    <submittedName>
        <fullName evidence="10">Zinc finger protein</fullName>
    </submittedName>
</protein>
<dbReference type="PANTHER" id="PTHR24379">
    <property type="entry name" value="KRAB AND ZINC FINGER DOMAIN-CONTAINING"/>
    <property type="match status" value="1"/>
</dbReference>
<dbReference type="Gene3D" id="3.30.160.60">
    <property type="entry name" value="Classic Zinc Finger"/>
    <property type="match status" value="3"/>
</dbReference>
<keyword evidence="1" id="KW-0479">Metal-binding</keyword>
<reference evidence="7 9" key="2">
    <citation type="submission" date="2018-11" db="EMBL/GenBank/DDBJ databases">
        <authorList>
            <consortium name="Pathogen Informatics"/>
        </authorList>
    </citation>
    <scope>NUCLEOTIDE SEQUENCE [LARGE SCALE GENOMIC DNA]</scope>
</reference>
<evidence type="ECO:0000313" key="10">
    <source>
        <dbReference type="WBParaSite" id="DME_0000834301-mRNA-1"/>
    </source>
</evidence>
<evidence type="ECO:0000256" key="5">
    <source>
        <dbReference type="PROSITE-ProRule" id="PRU00042"/>
    </source>
</evidence>
<organism evidence="8 10">
    <name type="scientific">Dracunculus medinensis</name>
    <name type="common">Guinea worm</name>
    <dbReference type="NCBI Taxonomy" id="318479"/>
    <lineage>
        <taxon>Eukaryota</taxon>
        <taxon>Metazoa</taxon>
        <taxon>Ecdysozoa</taxon>
        <taxon>Nematoda</taxon>
        <taxon>Chromadorea</taxon>
        <taxon>Rhabditida</taxon>
        <taxon>Spirurina</taxon>
        <taxon>Dracunculoidea</taxon>
        <taxon>Dracunculidae</taxon>
        <taxon>Dracunculus</taxon>
    </lineage>
</organism>
<accession>A0A0N4UKR4</accession>
<dbReference type="InterPro" id="IPR036236">
    <property type="entry name" value="Znf_C2H2_sf"/>
</dbReference>
<dbReference type="PANTHER" id="PTHR24379:SF121">
    <property type="entry name" value="C2H2-TYPE DOMAIN-CONTAINING PROTEIN"/>
    <property type="match status" value="1"/>
</dbReference>
<dbReference type="PROSITE" id="PS50157">
    <property type="entry name" value="ZINC_FINGER_C2H2_2"/>
    <property type="match status" value="4"/>
</dbReference>
<evidence type="ECO:0000313" key="7">
    <source>
        <dbReference type="EMBL" id="VDN52376.1"/>
    </source>
</evidence>
<feature type="domain" description="C2H2-type" evidence="6">
    <location>
        <begin position="99"/>
        <end position="126"/>
    </location>
</feature>
<dbReference type="GO" id="GO:0008270">
    <property type="term" value="F:zinc ion binding"/>
    <property type="evidence" value="ECO:0007669"/>
    <property type="project" value="UniProtKB-KW"/>
</dbReference>
<feature type="domain" description="C2H2-type" evidence="6">
    <location>
        <begin position="70"/>
        <end position="98"/>
    </location>
</feature>
<proteinExistence type="predicted"/>
<dbReference type="EMBL" id="UYYG01000056">
    <property type="protein sequence ID" value="VDN52376.1"/>
    <property type="molecule type" value="Genomic_DNA"/>
</dbReference>
<evidence type="ECO:0000313" key="9">
    <source>
        <dbReference type="Proteomes" id="UP000274756"/>
    </source>
</evidence>
<dbReference type="InterPro" id="IPR013087">
    <property type="entry name" value="Znf_C2H2_type"/>
</dbReference>
<dbReference type="Pfam" id="PF00096">
    <property type="entry name" value="zf-C2H2"/>
    <property type="match status" value="3"/>
</dbReference>
<reference evidence="10" key="1">
    <citation type="submission" date="2017-02" db="UniProtKB">
        <authorList>
            <consortium name="WormBaseParasite"/>
        </authorList>
    </citation>
    <scope>IDENTIFICATION</scope>
</reference>
<evidence type="ECO:0000313" key="8">
    <source>
        <dbReference type="Proteomes" id="UP000038040"/>
    </source>
</evidence>
<evidence type="ECO:0000256" key="2">
    <source>
        <dbReference type="ARBA" id="ARBA00022737"/>
    </source>
</evidence>
<feature type="domain" description="C2H2-type" evidence="6">
    <location>
        <begin position="127"/>
        <end position="154"/>
    </location>
</feature>
<gene>
    <name evidence="7" type="ORF">DME_LOCUS2349</name>
</gene>
<dbReference type="Proteomes" id="UP000038040">
    <property type="component" value="Unplaced"/>
</dbReference>
<keyword evidence="3 5" id="KW-0863">Zinc-finger</keyword>